<dbReference type="Proteomes" id="UP001597374">
    <property type="component" value="Unassembled WGS sequence"/>
</dbReference>
<evidence type="ECO:0008006" key="3">
    <source>
        <dbReference type="Google" id="ProtNLM"/>
    </source>
</evidence>
<name>A0ABW5CSY5_9BACT</name>
<evidence type="ECO:0000313" key="1">
    <source>
        <dbReference type="EMBL" id="MFD2245168.1"/>
    </source>
</evidence>
<keyword evidence="2" id="KW-1185">Reference proteome</keyword>
<accession>A0ABW5CSY5</accession>
<comment type="caution">
    <text evidence="1">The sequence shown here is derived from an EMBL/GenBank/DDBJ whole genome shotgun (WGS) entry which is preliminary data.</text>
</comment>
<proteinExistence type="predicted"/>
<dbReference type="EMBL" id="JBHUIM010000001">
    <property type="protein sequence ID" value="MFD2245168.1"/>
    <property type="molecule type" value="Genomic_DNA"/>
</dbReference>
<dbReference type="RefSeq" id="WP_250429390.1">
    <property type="nucleotide sequence ID" value="NZ_JALPRR010000002.1"/>
</dbReference>
<sequence length="148" mass="17257">MVIYQTQIINIVYTAETQILQIEWKAKPSMAAFKEAYLKALQFVEEQQHTRFYCTDLTSCGPFDREQEAWLNTEYYPKVYKSIGSDIYAAVVFTEDHFKAIVSNYEPSQLSLNYSFILFNYFTVLHEAQDWLAQVQKGQETHLVPATS</sequence>
<reference evidence="2" key="1">
    <citation type="journal article" date="2019" name="Int. J. Syst. Evol. Microbiol.">
        <title>The Global Catalogue of Microorganisms (GCM) 10K type strain sequencing project: providing services to taxonomists for standard genome sequencing and annotation.</title>
        <authorList>
            <consortium name="The Broad Institute Genomics Platform"/>
            <consortium name="The Broad Institute Genome Sequencing Center for Infectious Disease"/>
            <person name="Wu L."/>
            <person name="Ma J."/>
        </authorList>
    </citation>
    <scope>NUCLEOTIDE SEQUENCE [LARGE SCALE GENOMIC DNA]</scope>
    <source>
        <strain evidence="2">CGMCC 4.1782</strain>
    </source>
</reference>
<gene>
    <name evidence="1" type="ORF">ACFSKP_02810</name>
</gene>
<protein>
    <recommendedName>
        <fullName evidence="3">STAS/SEC14 domain-containing protein</fullName>
    </recommendedName>
</protein>
<organism evidence="1 2">
    <name type="scientific">Pontibacter ruber</name>
    <dbReference type="NCBI Taxonomy" id="1343895"/>
    <lineage>
        <taxon>Bacteria</taxon>
        <taxon>Pseudomonadati</taxon>
        <taxon>Bacteroidota</taxon>
        <taxon>Cytophagia</taxon>
        <taxon>Cytophagales</taxon>
        <taxon>Hymenobacteraceae</taxon>
        <taxon>Pontibacter</taxon>
    </lineage>
</organism>
<evidence type="ECO:0000313" key="2">
    <source>
        <dbReference type="Proteomes" id="UP001597374"/>
    </source>
</evidence>